<dbReference type="InterPro" id="IPR027417">
    <property type="entry name" value="P-loop_NTPase"/>
</dbReference>
<dbReference type="InterPro" id="IPR000863">
    <property type="entry name" value="Sulfotransferase_dom"/>
</dbReference>
<sequence>MEKTEVDDDINELFETLPQERNWDGRWLCQYKGFWCPVRCFRPIVSSERHFDARDTDILLASMPKSGTTWLKALVFSIINRNNYSIDQTPLLTSNPHALVPFLEFNVYWGNDNPDLDTIPNPRIFSTHMPYELLPNTILESKCRAVYICRNPLDQFISHRHFLIENKIEKDAEPLDIDEAFEMFCKGIHPFGPFWDHMMGYWHSSLNNSRKVLFLKYEDLKEDIVFSVKKIAEFIGFHLSEEEEKQGLIEQISRLCSFENLKNLEVNKLGKNRVIQNSSYFRKGEVGDWTNYLSPSMAERIEELMQMKLRGSGAISQANVILSTSHHLSWGD</sequence>
<dbReference type="GO" id="GO:0016740">
    <property type="term" value="F:transferase activity"/>
    <property type="evidence" value="ECO:0007669"/>
    <property type="project" value="UniProtKB-KW"/>
</dbReference>
<protein>
    <recommendedName>
        <fullName evidence="3">Sulfotransferase</fullName>
        <ecNumber evidence="3">2.8.2.-</ecNumber>
    </recommendedName>
</protein>
<gene>
    <name evidence="5" type="ORF">Fot_13884</name>
</gene>
<evidence type="ECO:0000256" key="2">
    <source>
        <dbReference type="ARBA" id="ARBA00022679"/>
    </source>
</evidence>
<dbReference type="SUPFAM" id="SSF52540">
    <property type="entry name" value="P-loop containing nucleoside triphosphate hydrolases"/>
    <property type="match status" value="1"/>
</dbReference>
<dbReference type="Pfam" id="PF00685">
    <property type="entry name" value="Sulfotransfer_1"/>
    <property type="match status" value="1"/>
</dbReference>
<evidence type="ECO:0000256" key="3">
    <source>
        <dbReference type="RuleBase" id="RU361155"/>
    </source>
</evidence>
<dbReference type="AlphaFoldDB" id="A0ABD1W4R0"/>
<name>A0ABD1W4R0_9LAMI</name>
<reference evidence="6" key="1">
    <citation type="submission" date="2024-07" db="EMBL/GenBank/DDBJ databases">
        <title>Two chromosome-level genome assemblies of Korean endemic species Abeliophyllum distichum and Forsythia ovata (Oleaceae).</title>
        <authorList>
            <person name="Jang H."/>
        </authorList>
    </citation>
    <scope>NUCLEOTIDE SEQUENCE [LARGE SCALE GENOMIC DNA]</scope>
</reference>
<dbReference type="PANTHER" id="PTHR11783">
    <property type="entry name" value="SULFOTRANSFERASE SULT"/>
    <property type="match status" value="1"/>
</dbReference>
<dbReference type="Proteomes" id="UP001604277">
    <property type="component" value="Unassembled WGS sequence"/>
</dbReference>
<accession>A0ABD1W4R0</accession>
<dbReference type="EMBL" id="JBFOLJ010000004">
    <property type="protein sequence ID" value="KAL2544651.1"/>
    <property type="molecule type" value="Genomic_DNA"/>
</dbReference>
<evidence type="ECO:0000313" key="5">
    <source>
        <dbReference type="EMBL" id="KAL2544651.1"/>
    </source>
</evidence>
<comment type="caution">
    <text evidence="5">The sequence shown here is derived from an EMBL/GenBank/DDBJ whole genome shotgun (WGS) entry which is preliminary data.</text>
</comment>
<dbReference type="Gene3D" id="3.40.50.300">
    <property type="entry name" value="P-loop containing nucleotide triphosphate hydrolases"/>
    <property type="match status" value="1"/>
</dbReference>
<keyword evidence="6" id="KW-1185">Reference proteome</keyword>
<evidence type="ECO:0000259" key="4">
    <source>
        <dbReference type="Pfam" id="PF00685"/>
    </source>
</evidence>
<proteinExistence type="inferred from homology"/>
<comment type="similarity">
    <text evidence="1 3">Belongs to the sulfotransferase 1 family.</text>
</comment>
<evidence type="ECO:0000313" key="6">
    <source>
        <dbReference type="Proteomes" id="UP001604277"/>
    </source>
</evidence>
<organism evidence="5 6">
    <name type="scientific">Forsythia ovata</name>
    <dbReference type="NCBI Taxonomy" id="205694"/>
    <lineage>
        <taxon>Eukaryota</taxon>
        <taxon>Viridiplantae</taxon>
        <taxon>Streptophyta</taxon>
        <taxon>Embryophyta</taxon>
        <taxon>Tracheophyta</taxon>
        <taxon>Spermatophyta</taxon>
        <taxon>Magnoliopsida</taxon>
        <taxon>eudicotyledons</taxon>
        <taxon>Gunneridae</taxon>
        <taxon>Pentapetalae</taxon>
        <taxon>asterids</taxon>
        <taxon>lamiids</taxon>
        <taxon>Lamiales</taxon>
        <taxon>Oleaceae</taxon>
        <taxon>Forsythieae</taxon>
        <taxon>Forsythia</taxon>
    </lineage>
</organism>
<keyword evidence="2 3" id="KW-0808">Transferase</keyword>
<dbReference type="EC" id="2.8.2.-" evidence="3"/>
<evidence type="ECO:0000256" key="1">
    <source>
        <dbReference type="ARBA" id="ARBA00005771"/>
    </source>
</evidence>
<feature type="domain" description="Sulfotransferase" evidence="4">
    <location>
        <begin position="55"/>
        <end position="313"/>
    </location>
</feature>